<evidence type="ECO:0000313" key="3">
    <source>
        <dbReference type="Proteomes" id="UP000255334"/>
    </source>
</evidence>
<keyword evidence="1" id="KW-0812">Transmembrane</keyword>
<feature type="transmembrane region" description="Helical" evidence="1">
    <location>
        <begin position="45"/>
        <end position="63"/>
    </location>
</feature>
<name>A0A370XEK6_9GAMM</name>
<keyword evidence="1" id="KW-0472">Membrane</keyword>
<keyword evidence="3" id="KW-1185">Reference proteome</keyword>
<comment type="caution">
    <text evidence="2">The sequence shown here is derived from an EMBL/GenBank/DDBJ whole genome shotgun (WGS) entry which is preliminary data.</text>
</comment>
<sequence length="163" mass="19023">MLRAILLSAIGSALFSFLMWLAVWGREREEDADGNPTLRYVAPKFLMPIMGLIFLGVGVYEWFEPRNHRYAGNLEILSYTPIAIAILCFVMSTYFSSYRVILRARTIEIRRWPLSTVEYGLDQLQSMEAKGRQMILHFYQGRKLVIYPNLSGREYFIERLKAQ</sequence>
<dbReference type="Proteomes" id="UP000255334">
    <property type="component" value="Unassembled WGS sequence"/>
</dbReference>
<proteinExistence type="predicted"/>
<dbReference type="EMBL" id="QRBF01000001">
    <property type="protein sequence ID" value="RDS86651.1"/>
    <property type="molecule type" value="Genomic_DNA"/>
</dbReference>
<accession>A0A370XEK6</accession>
<gene>
    <name evidence="2" type="ORF">DWU99_05325</name>
</gene>
<protein>
    <submittedName>
        <fullName evidence="2">Uncharacterized protein</fullName>
    </submittedName>
</protein>
<feature type="transmembrane region" description="Helical" evidence="1">
    <location>
        <begin position="6"/>
        <end position="24"/>
    </location>
</feature>
<evidence type="ECO:0000313" key="2">
    <source>
        <dbReference type="EMBL" id="RDS86651.1"/>
    </source>
</evidence>
<evidence type="ECO:0000256" key="1">
    <source>
        <dbReference type="SAM" id="Phobius"/>
    </source>
</evidence>
<organism evidence="2 3">
    <name type="scientific">Dyella psychrodurans</name>
    <dbReference type="NCBI Taxonomy" id="1927960"/>
    <lineage>
        <taxon>Bacteria</taxon>
        <taxon>Pseudomonadati</taxon>
        <taxon>Pseudomonadota</taxon>
        <taxon>Gammaproteobacteria</taxon>
        <taxon>Lysobacterales</taxon>
        <taxon>Rhodanobacteraceae</taxon>
        <taxon>Dyella</taxon>
    </lineage>
</organism>
<keyword evidence="1" id="KW-1133">Transmembrane helix</keyword>
<dbReference type="AlphaFoldDB" id="A0A370XEK6"/>
<feature type="transmembrane region" description="Helical" evidence="1">
    <location>
        <begin position="83"/>
        <end position="102"/>
    </location>
</feature>
<reference evidence="2 3" key="1">
    <citation type="submission" date="2018-07" db="EMBL/GenBank/DDBJ databases">
        <title>Dyella monticola sp. nov. and Dyella psychrodurans sp. nov. isolated from monsoon evergreen broad-leaved forest soil of Dinghu Mountain, China.</title>
        <authorList>
            <person name="Gao Z."/>
            <person name="Qiu L."/>
        </authorList>
    </citation>
    <scope>NUCLEOTIDE SEQUENCE [LARGE SCALE GENOMIC DNA]</scope>
    <source>
        <strain evidence="2 3">4MSK11</strain>
    </source>
</reference>